<proteinExistence type="predicted"/>
<dbReference type="Pfam" id="PF26562">
    <property type="entry name" value="Ig-like"/>
    <property type="match status" value="1"/>
</dbReference>
<dbReference type="Proteomes" id="UP000694548">
    <property type="component" value="Unassembled WGS sequence"/>
</dbReference>
<dbReference type="Gene3D" id="2.60.40.3210">
    <property type="entry name" value="Zona pellucida, ZP-N domain"/>
    <property type="match status" value="1"/>
</dbReference>
<dbReference type="PROSITE" id="PS51034">
    <property type="entry name" value="ZP_2"/>
    <property type="match status" value="1"/>
</dbReference>
<feature type="chain" id="PRO_5034241919" description="ZP domain-containing protein" evidence="1">
    <location>
        <begin position="31"/>
        <end position="735"/>
    </location>
</feature>
<dbReference type="PANTHER" id="PTHR47130">
    <property type="entry name" value="SI:DKEY-19B23.11-RELATED"/>
    <property type="match status" value="1"/>
</dbReference>
<dbReference type="PANTHER" id="PTHR47130:SF1">
    <property type="entry name" value="ZP DOMAIN-CONTAINING PROTEIN"/>
    <property type="match status" value="1"/>
</dbReference>
<reference evidence="3" key="1">
    <citation type="submission" date="2025-08" db="UniProtKB">
        <authorList>
            <consortium name="Ensembl"/>
        </authorList>
    </citation>
    <scope>IDENTIFICATION</scope>
</reference>
<name>A0A8C6LTJ4_NOTFU</name>
<dbReference type="InterPro" id="IPR057638">
    <property type="entry name" value="Ig_ZP2_2nd"/>
</dbReference>
<dbReference type="GeneTree" id="ENSGT00940000163503"/>
<evidence type="ECO:0000256" key="1">
    <source>
        <dbReference type="SAM" id="SignalP"/>
    </source>
</evidence>
<evidence type="ECO:0000313" key="3">
    <source>
        <dbReference type="Ensembl" id="ENSNFUP00015023305.1"/>
    </source>
</evidence>
<keyword evidence="1" id="KW-0732">Signal</keyword>
<sequence>MVDPRRHEPAMRSISVHLCGVLLLLDLSLSVPSPPPIGSFQTKCLDRHFWLSMKSSHLGQMVQFNFEDQYGVHSLSPLEAALCGYTVLITDAGDLVFRASFLACHVNSQMGSDYYLRLWVVHVKEDAKVMGFPLQLHCPLQEAWSSREIVCEENYMEVSIQLSILPLSPQNKKNEVKSADMAIMFHNANRTAKEAVVLSLREAAALSYYISLQTSRFSLRCPYSSLLSVFVKENGVDMEIVRASTLFRLEDKVLAVDTSVACVLNEATADGSDLLWTVPYFIPPLVHGESRDRGVSVRVNNQALRDESGYRISLQEGRAELRVSAGALGGHVQSSVVRGQYSQSMSVDLFFMTQWEEQRWPLTQHRSFRLLKTAVVPQNLILINNTPFLDSNLSKDQFSVSLGFFASDVLLQKVTVDGGGDLLKWTQNQSQTDLGVSRFLLSNGSFFYQLNVLLSHPKVIPEHIGEGFKTYSFTFIFTLSVTPSGEVFYHHAALKHQVKYSELGSPRLEGKCTESSLLVLLHHGAHSDLQWDLFLGGHRLDWDLLMMGGLKMEVEEDYLTVMIPFSSPVMIYQKLSLGGLVGGVNVSVVEADSMIEHDRLVHKCTFPARELLACLPEGRMAAIVDTTHTIPPIQPNRTTLRDPECVPMETDSARALFVFSLNSCGTTVTVKGNLLVYENQISYAQDLLPLDGPVIHRDAPYRLTVQCQYPTNDTSISSIQHHQHQRFSHQSPTST</sequence>
<organism evidence="3 4">
    <name type="scientific">Nothobranchius furzeri</name>
    <name type="common">Turquoise killifish</name>
    <dbReference type="NCBI Taxonomy" id="105023"/>
    <lineage>
        <taxon>Eukaryota</taxon>
        <taxon>Metazoa</taxon>
        <taxon>Chordata</taxon>
        <taxon>Craniata</taxon>
        <taxon>Vertebrata</taxon>
        <taxon>Euteleostomi</taxon>
        <taxon>Actinopterygii</taxon>
        <taxon>Neopterygii</taxon>
        <taxon>Teleostei</taxon>
        <taxon>Neoteleostei</taxon>
        <taxon>Acanthomorphata</taxon>
        <taxon>Ovalentaria</taxon>
        <taxon>Atherinomorphae</taxon>
        <taxon>Cyprinodontiformes</taxon>
        <taxon>Nothobranchiidae</taxon>
        <taxon>Nothobranchius</taxon>
    </lineage>
</organism>
<accession>A0A8C6LTJ4</accession>
<reference evidence="3" key="2">
    <citation type="submission" date="2025-09" db="UniProtKB">
        <authorList>
            <consortium name="Ensembl"/>
        </authorList>
    </citation>
    <scope>IDENTIFICATION</scope>
</reference>
<dbReference type="Pfam" id="PF23344">
    <property type="entry name" value="ZP-N"/>
    <property type="match status" value="1"/>
</dbReference>
<evidence type="ECO:0000313" key="4">
    <source>
        <dbReference type="Proteomes" id="UP000694548"/>
    </source>
</evidence>
<keyword evidence="4" id="KW-1185">Reference proteome</keyword>
<evidence type="ECO:0000259" key="2">
    <source>
        <dbReference type="PROSITE" id="PS51034"/>
    </source>
</evidence>
<dbReference type="Ensembl" id="ENSNFUT00015024379.1">
    <property type="protein sequence ID" value="ENSNFUP00015023305.1"/>
    <property type="gene ID" value="ENSNFUG00015011285.1"/>
</dbReference>
<feature type="domain" description="ZP" evidence="2">
    <location>
        <begin position="613"/>
        <end position="735"/>
    </location>
</feature>
<dbReference type="Pfam" id="PF23736">
    <property type="entry name" value="Ig_ZP2"/>
    <property type="match status" value="1"/>
</dbReference>
<dbReference type="AlphaFoldDB" id="A0A8C6LTJ4"/>
<protein>
    <recommendedName>
        <fullName evidence="2">ZP domain-containing protein</fullName>
    </recommendedName>
</protein>
<dbReference type="InterPro" id="IPR001507">
    <property type="entry name" value="ZP_dom"/>
</dbReference>
<feature type="signal peptide" evidence="1">
    <location>
        <begin position="1"/>
        <end position="30"/>
    </location>
</feature>
<dbReference type="InterPro" id="IPR058876">
    <property type="entry name" value="Ig-like_ZP"/>
</dbReference>
<dbReference type="InterPro" id="IPR055356">
    <property type="entry name" value="ZP-N"/>
</dbReference>